<evidence type="ECO:0000313" key="4">
    <source>
        <dbReference type="Proteomes" id="UP001196980"/>
    </source>
</evidence>
<sequence length="831" mass="93486">MNFSQFRRPSRYINSELNAVYKRGFIRVALCFPDVYEIGMSHLGLKLLYKVINDLPYASCERAFAPWIDLEEYLKTEGILLTSLESKTPLREFDIVGFSLQYELSYTTVLNMLHLGGIPIRAQLRSDTDPVVIAGGPCTVNPSPVLPFFDAFVIGDAEETIREIIDVGVAYKKDGHLNRKDFLKGLSEIAGVMVPAFPRPSVRRRYVTNLDIADYPTAPVVPYTEVVHDRINIEIARGCSCGCRFCQAGVIYRPVRERDPATIIAIAEQTLKNTGYTEVSFTSLSAGDYTRLPEVLRLFNRKFSHRRISCSLPSLRINSVTEDIVIMTKAVKKSGFTIAAEAATARLRQVINKDFDQEDYDRTIHTIFREGWLNLKLYFMIALPTERDEDVEAIPAMVYKALKTANRFTKHSVNINVGVSAFIPKSHTPFQWCQHASLNEIMRKKDYLRQNLNKKAIKFKLQDDRMSLLEALFARGDQGMATLIETAWQEGARLDAWSDVFDYNKWLTAMDKTGIDGAAIATMDFHGDASTPLPWDTVDTGVNKDYLWRELQRALAENRTPDCKNTCMACGLGCKSGEYLSKGDGYALPDSGGKPEFQMRHSFSPVGVRVMFSKGGQLRYLSHLELMLALLRGLLRASVPLVYSKGFNPMPGISFGPALSVGVAGEREFFDIEVYPPCDIEKFIRELNMTLPQGLSILKMFFIPKGAPSLGKFVNTYKYEITLNKKSTRNDIENAIQLFLHVPENKWITSNLVEFDIADDKLILLLRDTPEKGVKIAVVVEALLGCKMEEVEVVRTAMYGWQPGSTGKGQDGQVQTGRLVQPDEIIPRGQH</sequence>
<proteinExistence type="predicted"/>
<dbReference type="PANTHER" id="PTHR42731">
    <property type="entry name" value="SLL1084 PROTEIN"/>
    <property type="match status" value="1"/>
</dbReference>
<gene>
    <name evidence="3" type="ORF">HWQ67_08145</name>
</gene>
<dbReference type="InterPro" id="IPR007197">
    <property type="entry name" value="rSAM"/>
</dbReference>
<comment type="caution">
    <text evidence="3">The sequence shown here is derived from an EMBL/GenBank/DDBJ whole genome shotgun (WGS) entry which is preliminary data.</text>
</comment>
<dbReference type="RefSeq" id="WP_218252188.1">
    <property type="nucleotide sequence ID" value="NZ_JABXWD010000121.1"/>
</dbReference>
<dbReference type="NCBIfam" id="TIGR03936">
    <property type="entry name" value="sam_1_link_chp"/>
    <property type="match status" value="1"/>
</dbReference>
<dbReference type="Pfam" id="PF19864">
    <property type="entry name" value="Radical_SAM_N2"/>
    <property type="match status" value="1"/>
</dbReference>
<evidence type="ECO:0000256" key="1">
    <source>
        <dbReference type="SAM" id="MobiDB-lite"/>
    </source>
</evidence>
<name>A0ABS6RY37_9BACT</name>
<dbReference type="EMBL" id="JABXWD010000121">
    <property type="protein sequence ID" value="MBV6341554.1"/>
    <property type="molecule type" value="Genomic_DNA"/>
</dbReference>
<dbReference type="InterPro" id="IPR006638">
    <property type="entry name" value="Elp3/MiaA/NifB-like_rSAM"/>
</dbReference>
<dbReference type="InterPro" id="IPR045784">
    <property type="entry name" value="Radical_SAM_N2"/>
</dbReference>
<dbReference type="Pfam" id="PF04055">
    <property type="entry name" value="Radical_SAM"/>
    <property type="match status" value="1"/>
</dbReference>
<protein>
    <submittedName>
        <fullName evidence="3">DUF2344 domain-containing protein</fullName>
    </submittedName>
</protein>
<dbReference type="SMART" id="SM00729">
    <property type="entry name" value="Elp3"/>
    <property type="match status" value="1"/>
</dbReference>
<keyword evidence="4" id="KW-1185">Reference proteome</keyword>
<organism evidence="3 4">
    <name type="scientific">Candidatus Magnetobacterium casense</name>
    <dbReference type="NCBI Taxonomy" id="1455061"/>
    <lineage>
        <taxon>Bacteria</taxon>
        <taxon>Pseudomonadati</taxon>
        <taxon>Nitrospirota</taxon>
        <taxon>Thermodesulfovibrionia</taxon>
        <taxon>Thermodesulfovibrionales</taxon>
        <taxon>Candidatus Magnetobacteriaceae</taxon>
        <taxon>Candidatus Magnetobacterium</taxon>
    </lineage>
</organism>
<dbReference type="PANTHER" id="PTHR42731:SF1">
    <property type="entry name" value="RADICAL SAM DOMAIN PROTEIN"/>
    <property type="match status" value="1"/>
</dbReference>
<reference evidence="3 4" key="1">
    <citation type="journal article" date="2020" name="J Geophys Res Biogeosci">
        <title>Magnetotaxis as an Adaptation to Enable Bacterial Shuttling of Microbial Sulfur and Sulfur Cycling Across Aquatic Oxic#Anoxic Interfaces.</title>
        <authorList>
            <person name="Li J."/>
            <person name="Liu P."/>
            <person name="Wang J."/>
            <person name="Roberts A.P."/>
            <person name="Pan Y."/>
        </authorList>
    </citation>
    <scope>NUCLEOTIDE SEQUENCE [LARGE SCALE GENOMIC DNA]</scope>
    <source>
        <strain evidence="3 4">MYR-1_YQ</strain>
    </source>
</reference>
<dbReference type="PROSITE" id="PS51918">
    <property type="entry name" value="RADICAL_SAM"/>
    <property type="match status" value="1"/>
</dbReference>
<evidence type="ECO:0000313" key="3">
    <source>
        <dbReference type="EMBL" id="MBV6341554.1"/>
    </source>
</evidence>
<dbReference type="InterPro" id="IPR018768">
    <property type="entry name" value="DUF2344"/>
</dbReference>
<dbReference type="SFLD" id="SFLDS00029">
    <property type="entry name" value="Radical_SAM"/>
    <property type="match status" value="1"/>
</dbReference>
<dbReference type="Proteomes" id="UP001196980">
    <property type="component" value="Unassembled WGS sequence"/>
</dbReference>
<accession>A0ABS6RY37</accession>
<feature type="region of interest" description="Disordered" evidence="1">
    <location>
        <begin position="804"/>
        <end position="831"/>
    </location>
</feature>
<feature type="domain" description="Radical SAM core" evidence="2">
    <location>
        <begin position="225"/>
        <end position="464"/>
    </location>
</feature>
<dbReference type="Pfam" id="PF10105">
    <property type="entry name" value="DUF2344"/>
    <property type="match status" value="1"/>
</dbReference>
<dbReference type="SFLD" id="SFLDG01082">
    <property type="entry name" value="B12-binding_domain_containing"/>
    <property type="match status" value="1"/>
</dbReference>
<evidence type="ECO:0000259" key="2">
    <source>
        <dbReference type="PROSITE" id="PS51918"/>
    </source>
</evidence>
<dbReference type="CDD" id="cd01335">
    <property type="entry name" value="Radical_SAM"/>
    <property type="match status" value="1"/>
</dbReference>